<keyword evidence="8" id="KW-1185">Reference proteome</keyword>
<dbReference type="InterPro" id="IPR027417">
    <property type="entry name" value="P-loop_NTPase"/>
</dbReference>
<evidence type="ECO:0000256" key="4">
    <source>
        <dbReference type="ARBA" id="ARBA00022840"/>
    </source>
</evidence>
<evidence type="ECO:0000256" key="3">
    <source>
        <dbReference type="ARBA" id="ARBA00022763"/>
    </source>
</evidence>
<dbReference type="EMBL" id="DF849833">
    <property type="protein sequence ID" value="GAT59265.1"/>
    <property type="molecule type" value="Genomic_DNA"/>
</dbReference>
<evidence type="ECO:0000256" key="5">
    <source>
        <dbReference type="ARBA" id="ARBA00023204"/>
    </source>
</evidence>
<evidence type="ECO:0000313" key="8">
    <source>
        <dbReference type="Proteomes" id="UP000815677"/>
    </source>
</evidence>
<dbReference type="InterPro" id="IPR052093">
    <property type="entry name" value="HR_Repair_Mediator"/>
</dbReference>
<proteinExistence type="predicted"/>
<evidence type="ECO:0000313" key="7">
    <source>
        <dbReference type="EMBL" id="GAT59265.1"/>
    </source>
</evidence>
<evidence type="ECO:0000256" key="1">
    <source>
        <dbReference type="ARBA" id="ARBA00004123"/>
    </source>
</evidence>
<keyword evidence="2" id="KW-0547">Nucleotide-binding</keyword>
<dbReference type="PANTHER" id="PTHR46239:SF1">
    <property type="entry name" value="DNA REPAIR PROTEIN RAD51 HOMOLOG 3"/>
    <property type="match status" value="1"/>
</dbReference>
<reference evidence="7" key="1">
    <citation type="submission" date="2014-09" db="EMBL/GenBank/DDBJ databases">
        <title>Genome sequence of the luminous mushroom Mycena chlorophos for searching fungal bioluminescence genes.</title>
        <authorList>
            <person name="Tanaka Y."/>
            <person name="Kasuga D."/>
            <person name="Oba Y."/>
            <person name="Hase S."/>
            <person name="Sato K."/>
            <person name="Oba Y."/>
            <person name="Sakakibara Y."/>
        </authorList>
    </citation>
    <scope>NUCLEOTIDE SEQUENCE</scope>
</reference>
<name>A0ABQ0M7C8_MYCCL</name>
<dbReference type="PANTHER" id="PTHR46239">
    <property type="entry name" value="DNA REPAIR PROTEIN RAD51 HOMOLOG 3 RAD51C"/>
    <property type="match status" value="1"/>
</dbReference>
<accession>A0ABQ0M7C8</accession>
<keyword evidence="4" id="KW-0067">ATP-binding</keyword>
<keyword evidence="5" id="KW-0234">DNA repair</keyword>
<keyword evidence="3" id="KW-0227">DNA damage</keyword>
<organism evidence="7 8">
    <name type="scientific">Mycena chlorophos</name>
    <name type="common">Agaric fungus</name>
    <name type="synonym">Agaricus chlorophos</name>
    <dbReference type="NCBI Taxonomy" id="658473"/>
    <lineage>
        <taxon>Eukaryota</taxon>
        <taxon>Fungi</taxon>
        <taxon>Dikarya</taxon>
        <taxon>Basidiomycota</taxon>
        <taxon>Agaricomycotina</taxon>
        <taxon>Agaricomycetes</taxon>
        <taxon>Agaricomycetidae</taxon>
        <taxon>Agaricales</taxon>
        <taxon>Marasmiineae</taxon>
        <taxon>Mycenaceae</taxon>
        <taxon>Mycena</taxon>
    </lineage>
</organism>
<comment type="subcellular location">
    <subcellularLocation>
        <location evidence="1">Nucleus</location>
    </subcellularLocation>
</comment>
<gene>
    <name evidence="7" type="ORF">MCHLO_15584</name>
</gene>
<protein>
    <recommendedName>
        <fullName evidence="9">RecA family profile 1 domain-containing protein</fullName>
    </recommendedName>
</protein>
<dbReference type="SUPFAM" id="SSF52540">
    <property type="entry name" value="P-loop containing nucleoside triphosphate hydrolases"/>
    <property type="match status" value="1"/>
</dbReference>
<dbReference type="Gene3D" id="3.40.50.300">
    <property type="entry name" value="P-loop containing nucleotide triphosphate hydrolases"/>
    <property type="match status" value="1"/>
</dbReference>
<evidence type="ECO:0008006" key="9">
    <source>
        <dbReference type="Google" id="ProtNLM"/>
    </source>
</evidence>
<evidence type="ECO:0000256" key="6">
    <source>
        <dbReference type="ARBA" id="ARBA00023242"/>
    </source>
</evidence>
<keyword evidence="6" id="KW-0539">Nucleus</keyword>
<dbReference type="Proteomes" id="UP000815677">
    <property type="component" value="Unassembled WGS sequence"/>
</dbReference>
<sequence length="355" mass="38269">MQRPLTSLSISPSTLGALIKAGYETTADLDASSAEIVAKELSIPLDASQAIFRQRLASRAPGPILTQPASRTRVADERIPTACGPVDKLLGGGLPRGSILEISGPPGTPKGGIAMGMVRHFVYSPETDREEVLFVDAQNMTTPNALRKAILSDVARARIFHCVVQTLTQLICFVHTLGGMKRERPKLGLVVLSSIHFPLQSTSSRKLTIPQKNTIFDNLKKALATLTASGVTILTTSQLATKLLAADGSPANFDTGARAILAPQMGTTYLPVSNSYRLVMWPHGRDNGVFKALTAPFKKDADREEPYIIPENRVLPSAAPSPPNPFPRHSAHIAMEIDLLARWPEVYVAKPSRTS</sequence>
<evidence type="ECO:0000256" key="2">
    <source>
        <dbReference type="ARBA" id="ARBA00022741"/>
    </source>
</evidence>